<keyword evidence="2" id="KW-1185">Reference proteome</keyword>
<dbReference type="Proteomes" id="UP000254326">
    <property type="component" value="Unassembled WGS sequence"/>
</dbReference>
<sequence>MLPYIQEAEVSIISNDPSVVSRSRSGRKHVRNLERQHWLLDIKWPDYLRDKANEITVQLDAMQGQAETADVIHPVQSYHPNAGADFTATSGVAAGADSVAVSGTGALTIGHLVRFRDHSKVYRVIALSGSTVTLYPKLRRALSAAETITTQSVPITVTRINDELTAKQKGPLSSLSASFEEML</sequence>
<evidence type="ECO:0000313" key="2">
    <source>
        <dbReference type="Proteomes" id="UP000254326"/>
    </source>
</evidence>
<accession>A0A370UA68</accession>
<comment type="caution">
    <text evidence="1">The sequence shown here is derived from an EMBL/GenBank/DDBJ whole genome shotgun (WGS) entry which is preliminary data.</text>
</comment>
<evidence type="ECO:0000313" key="1">
    <source>
        <dbReference type="EMBL" id="RDL44696.1"/>
    </source>
</evidence>
<name>A0A370UA68_9GAMM</name>
<dbReference type="EMBL" id="QKRA01000003">
    <property type="protein sequence ID" value="RDL44696.1"/>
    <property type="molecule type" value="Genomic_DNA"/>
</dbReference>
<proteinExistence type="predicted"/>
<protein>
    <submittedName>
        <fullName evidence="1">Uncharacterized protein</fullName>
    </submittedName>
</protein>
<organism evidence="1 2">
    <name type="scientific">Marinomonas piezotolerans</name>
    <dbReference type="NCBI Taxonomy" id="2213058"/>
    <lineage>
        <taxon>Bacteria</taxon>
        <taxon>Pseudomonadati</taxon>
        <taxon>Pseudomonadota</taxon>
        <taxon>Gammaproteobacteria</taxon>
        <taxon>Oceanospirillales</taxon>
        <taxon>Oceanospirillaceae</taxon>
        <taxon>Marinomonas</taxon>
    </lineage>
</organism>
<dbReference type="AlphaFoldDB" id="A0A370UA68"/>
<dbReference type="RefSeq" id="WP_115467959.1">
    <property type="nucleotide sequence ID" value="NZ_QKRA01000003.1"/>
</dbReference>
<reference evidence="1 2" key="1">
    <citation type="submission" date="2018-06" db="EMBL/GenBank/DDBJ databases">
        <title>Marinomonas sp. YLB-05 draft genome sequence.</title>
        <authorList>
            <person name="Yu L."/>
            <person name="Tang X."/>
        </authorList>
    </citation>
    <scope>NUCLEOTIDE SEQUENCE [LARGE SCALE GENOMIC DNA]</scope>
    <source>
        <strain evidence="1 2">YLB-05</strain>
    </source>
</reference>
<dbReference type="OrthoDB" id="6106137at2"/>
<gene>
    <name evidence="1" type="ORF">DN730_09950</name>
</gene>